<evidence type="ECO:0000313" key="1">
    <source>
        <dbReference type="EMBL" id="KAF0721620.1"/>
    </source>
</evidence>
<organism evidence="1 2">
    <name type="scientific">Aphanomyces euteiches</name>
    <dbReference type="NCBI Taxonomy" id="100861"/>
    <lineage>
        <taxon>Eukaryota</taxon>
        <taxon>Sar</taxon>
        <taxon>Stramenopiles</taxon>
        <taxon>Oomycota</taxon>
        <taxon>Saprolegniomycetes</taxon>
        <taxon>Saprolegniales</taxon>
        <taxon>Verrucalvaceae</taxon>
        <taxon>Aphanomyces</taxon>
    </lineage>
</organism>
<dbReference type="Proteomes" id="UP000481153">
    <property type="component" value="Unassembled WGS sequence"/>
</dbReference>
<reference evidence="1 2" key="1">
    <citation type="submission" date="2019-07" db="EMBL/GenBank/DDBJ databases">
        <title>Genomics analysis of Aphanomyces spp. identifies a new class of oomycete effector associated with host adaptation.</title>
        <authorList>
            <person name="Gaulin E."/>
        </authorList>
    </citation>
    <scope>NUCLEOTIDE SEQUENCE [LARGE SCALE GENOMIC DNA]</scope>
    <source>
        <strain evidence="1 2">ATCC 201684</strain>
    </source>
</reference>
<protein>
    <submittedName>
        <fullName evidence="1">Uncharacterized protein</fullName>
    </submittedName>
</protein>
<dbReference type="EMBL" id="VJMJ01000379">
    <property type="protein sequence ID" value="KAF0721620.1"/>
    <property type="molecule type" value="Genomic_DNA"/>
</dbReference>
<dbReference type="AntiFam" id="ANF00025">
    <property type="entry name" value="Antisense to 23S rRNA"/>
</dbReference>
<sequence>MYYLWELFSSKTISKKSFKKGFLLRCFQQLSYINLATRRCPIRTTDTPVIYPLRSSQDRIQTVSRRSKPNSRTTLIGEQPNPWNLLQLQDVMSRHRACYPRSTFYPLSDNLSTKNYRITMTDFRPCLICLSYSQASLYHYIPQLIFFQFELTFVHLRYSLGGDRPIIYNNKSGISKKSKQFTSMKRIRIFTDNSNSLSLCWRQRGCRYTIHAGRNLPDKEFRYLRTVRVTAAVYWDFYSMRKHFLLIFQHRAGVRPYTSSCDLAESCVLFLPKLQSHFAEFLQHNYLIHLSLFDLSTCVGLGYGYLKIKTRLAINSN</sequence>
<proteinExistence type="predicted"/>
<comment type="caution">
    <text evidence="1">The sequence shown here is derived from an EMBL/GenBank/DDBJ whole genome shotgun (WGS) entry which is preliminary data.</text>
</comment>
<accession>A0A6G0W3P6</accession>
<name>A0A6G0W3P6_9STRA</name>
<evidence type="ECO:0000313" key="2">
    <source>
        <dbReference type="Proteomes" id="UP000481153"/>
    </source>
</evidence>
<gene>
    <name evidence="1" type="ORF">Ae201684_019037</name>
</gene>
<keyword evidence="2" id="KW-1185">Reference proteome</keyword>
<dbReference type="AntiFam" id="ANF00005">
    <property type="entry name" value="Antisense to 23S rRNA"/>
</dbReference>
<dbReference type="AlphaFoldDB" id="A0A6G0W3P6"/>